<evidence type="ECO:0000313" key="1">
    <source>
        <dbReference type="EMBL" id="GFY90891.1"/>
    </source>
</evidence>
<name>A0A7J0EWN2_9ERIC</name>
<accession>A0A7J0EWN2</accession>
<dbReference type="PANTHER" id="PTHR48475:SF2">
    <property type="entry name" value="RIBONUCLEASE H"/>
    <property type="match status" value="1"/>
</dbReference>
<gene>
    <name evidence="1" type="ORF">Acr_07g0010870</name>
</gene>
<proteinExistence type="predicted"/>
<dbReference type="OrthoDB" id="1637540at2759"/>
<organism evidence="1 2">
    <name type="scientific">Actinidia rufa</name>
    <dbReference type="NCBI Taxonomy" id="165716"/>
    <lineage>
        <taxon>Eukaryota</taxon>
        <taxon>Viridiplantae</taxon>
        <taxon>Streptophyta</taxon>
        <taxon>Embryophyta</taxon>
        <taxon>Tracheophyta</taxon>
        <taxon>Spermatophyta</taxon>
        <taxon>Magnoliopsida</taxon>
        <taxon>eudicotyledons</taxon>
        <taxon>Gunneridae</taxon>
        <taxon>Pentapetalae</taxon>
        <taxon>asterids</taxon>
        <taxon>Ericales</taxon>
        <taxon>Actinidiaceae</taxon>
        <taxon>Actinidia</taxon>
    </lineage>
</organism>
<dbReference type="EMBL" id="BJWL01000007">
    <property type="protein sequence ID" value="GFY90891.1"/>
    <property type="molecule type" value="Genomic_DNA"/>
</dbReference>
<dbReference type="Proteomes" id="UP000585474">
    <property type="component" value="Unassembled WGS sequence"/>
</dbReference>
<dbReference type="PANTHER" id="PTHR48475">
    <property type="entry name" value="RIBONUCLEASE H"/>
    <property type="match status" value="1"/>
</dbReference>
<sequence length="139" mass="16228">MLYSMVYGTKSVILMEIGMSGFRTSNFDKENNEAKLRLNLNLLDEKSELAKVHQTAYKHQVAKYYNKKVRHRSFLSGDLVLREVTLSIKELNAKKLGPTWDGPYKIEKVSRPGTYWLEDMSGMTLPHPWNAEHLKKYYQ</sequence>
<keyword evidence="2" id="KW-1185">Reference proteome</keyword>
<comment type="caution">
    <text evidence="1">The sequence shown here is derived from an EMBL/GenBank/DDBJ whole genome shotgun (WGS) entry which is preliminary data.</text>
</comment>
<dbReference type="AlphaFoldDB" id="A0A7J0EWN2"/>
<evidence type="ECO:0000313" key="2">
    <source>
        <dbReference type="Proteomes" id="UP000585474"/>
    </source>
</evidence>
<reference evidence="1 2" key="1">
    <citation type="submission" date="2019-07" db="EMBL/GenBank/DDBJ databases">
        <title>De Novo Assembly of kiwifruit Actinidia rufa.</title>
        <authorList>
            <person name="Sugita-Konishi S."/>
            <person name="Sato K."/>
            <person name="Mori E."/>
            <person name="Abe Y."/>
            <person name="Kisaki G."/>
            <person name="Hamano K."/>
            <person name="Suezawa K."/>
            <person name="Otani M."/>
            <person name="Fukuda T."/>
            <person name="Manabe T."/>
            <person name="Gomi K."/>
            <person name="Tabuchi M."/>
            <person name="Akimitsu K."/>
            <person name="Kataoka I."/>
        </authorList>
    </citation>
    <scope>NUCLEOTIDE SEQUENCE [LARGE SCALE GENOMIC DNA]</scope>
    <source>
        <strain evidence="2">cv. Fuchu</strain>
    </source>
</reference>
<protein>
    <submittedName>
        <fullName evidence="1">Uncharacterized protein</fullName>
    </submittedName>
</protein>